<dbReference type="RefSeq" id="XP_014551666.1">
    <property type="nucleotide sequence ID" value="XM_014696180.1"/>
</dbReference>
<evidence type="ECO:0000313" key="14">
    <source>
        <dbReference type="EMBL" id="EUN22090.1"/>
    </source>
</evidence>
<organism evidence="14 15">
    <name type="scientific">Bipolaris victoriae (strain FI3)</name>
    <name type="common">Victoria blight of oats agent</name>
    <name type="synonym">Cochliobolus victoriae</name>
    <dbReference type="NCBI Taxonomy" id="930091"/>
    <lineage>
        <taxon>Eukaryota</taxon>
        <taxon>Fungi</taxon>
        <taxon>Dikarya</taxon>
        <taxon>Ascomycota</taxon>
        <taxon>Pezizomycotina</taxon>
        <taxon>Dothideomycetes</taxon>
        <taxon>Pleosporomycetidae</taxon>
        <taxon>Pleosporales</taxon>
        <taxon>Pleosporineae</taxon>
        <taxon>Pleosporaceae</taxon>
        <taxon>Bipolaris</taxon>
    </lineage>
</organism>
<dbReference type="GeneID" id="26257234"/>
<dbReference type="SUPFAM" id="SSF52025">
    <property type="entry name" value="PA domain"/>
    <property type="match status" value="1"/>
</dbReference>
<feature type="domain" description="Peptidase M28" evidence="13">
    <location>
        <begin position="154"/>
        <end position="323"/>
    </location>
</feature>
<dbReference type="AlphaFoldDB" id="W7E854"/>
<keyword evidence="5 11" id="KW-0645">Protease</keyword>
<keyword evidence="6 11" id="KW-0479">Metal-binding</keyword>
<dbReference type="SUPFAM" id="SSF53187">
    <property type="entry name" value="Zn-dependent exopeptidases"/>
    <property type="match status" value="1"/>
</dbReference>
<evidence type="ECO:0000256" key="7">
    <source>
        <dbReference type="ARBA" id="ARBA00022729"/>
    </source>
</evidence>
<dbReference type="Gene3D" id="3.40.630.10">
    <property type="entry name" value="Zn peptidases"/>
    <property type="match status" value="1"/>
</dbReference>
<dbReference type="Gene3D" id="3.50.30.30">
    <property type="match status" value="1"/>
</dbReference>
<dbReference type="EMBL" id="KI968822">
    <property type="protein sequence ID" value="EUN22090.1"/>
    <property type="molecule type" value="Genomic_DNA"/>
</dbReference>
<evidence type="ECO:0000256" key="10">
    <source>
        <dbReference type="ARBA" id="ARBA00023180"/>
    </source>
</evidence>
<dbReference type="PANTHER" id="PTHR12147">
    <property type="entry name" value="METALLOPEPTIDASE M28 FAMILY MEMBER"/>
    <property type="match status" value="1"/>
</dbReference>
<evidence type="ECO:0000256" key="9">
    <source>
        <dbReference type="ARBA" id="ARBA00022833"/>
    </source>
</evidence>
<proteinExistence type="inferred from homology"/>
<evidence type="ECO:0000259" key="12">
    <source>
        <dbReference type="Pfam" id="PF02225"/>
    </source>
</evidence>
<dbReference type="PANTHER" id="PTHR12147:SF26">
    <property type="entry name" value="PEPTIDASE M28 DOMAIN-CONTAINING PROTEIN"/>
    <property type="match status" value="1"/>
</dbReference>
<dbReference type="Pfam" id="PF04389">
    <property type="entry name" value="Peptidase_M28"/>
    <property type="match status" value="1"/>
</dbReference>
<dbReference type="InterPro" id="IPR045175">
    <property type="entry name" value="M28_fam"/>
</dbReference>
<evidence type="ECO:0000256" key="3">
    <source>
        <dbReference type="ARBA" id="ARBA00005634"/>
    </source>
</evidence>
<dbReference type="Proteomes" id="UP000054337">
    <property type="component" value="Unassembled WGS sequence"/>
</dbReference>
<dbReference type="GO" id="GO:0008235">
    <property type="term" value="F:metalloexopeptidase activity"/>
    <property type="evidence" value="ECO:0007669"/>
    <property type="project" value="InterPro"/>
</dbReference>
<keyword evidence="15" id="KW-1185">Reference proteome</keyword>
<evidence type="ECO:0000259" key="13">
    <source>
        <dbReference type="Pfam" id="PF04389"/>
    </source>
</evidence>
<gene>
    <name evidence="14" type="ORF">COCVIDRAFT_42049</name>
</gene>
<dbReference type="GO" id="GO:0006508">
    <property type="term" value="P:proteolysis"/>
    <property type="evidence" value="ECO:0007669"/>
    <property type="project" value="UniProtKB-KW"/>
</dbReference>
<dbReference type="HOGENOM" id="CLU_024336_0_0_1"/>
<keyword evidence="7" id="KW-0732">Signal</keyword>
<evidence type="ECO:0000256" key="1">
    <source>
        <dbReference type="ARBA" id="ARBA00001947"/>
    </source>
</evidence>
<dbReference type="OrthoDB" id="10013407at2759"/>
<keyword evidence="10" id="KW-0325">Glycoprotein</keyword>
<evidence type="ECO:0000256" key="5">
    <source>
        <dbReference type="ARBA" id="ARBA00022670"/>
    </source>
</evidence>
<evidence type="ECO:0000256" key="2">
    <source>
        <dbReference type="ARBA" id="ARBA00004613"/>
    </source>
</evidence>
<dbReference type="GO" id="GO:0005576">
    <property type="term" value="C:extracellular region"/>
    <property type="evidence" value="ECO:0007669"/>
    <property type="project" value="UniProtKB-SubCell"/>
</dbReference>
<evidence type="ECO:0000256" key="4">
    <source>
        <dbReference type="ARBA" id="ARBA00022525"/>
    </source>
</evidence>
<evidence type="ECO:0000256" key="8">
    <source>
        <dbReference type="ARBA" id="ARBA00022801"/>
    </source>
</evidence>
<accession>W7E854</accession>
<protein>
    <recommendedName>
        <fullName evidence="11">Peptide hydrolase</fullName>
        <ecNumber evidence="11">3.4.-.-</ecNumber>
    </recommendedName>
</protein>
<keyword evidence="8 11" id="KW-0378">Hydrolase</keyword>
<comment type="subcellular location">
    <subcellularLocation>
        <location evidence="2">Secreted</location>
    </subcellularLocation>
</comment>
<dbReference type="InterPro" id="IPR046450">
    <property type="entry name" value="PA_dom_sf"/>
</dbReference>
<reference evidence="14 15" key="1">
    <citation type="journal article" date="2013" name="PLoS Genet.">
        <title>Comparative genome structure, secondary metabolite, and effector coding capacity across Cochliobolus pathogens.</title>
        <authorList>
            <person name="Condon B.J."/>
            <person name="Leng Y."/>
            <person name="Wu D."/>
            <person name="Bushley K.E."/>
            <person name="Ohm R.A."/>
            <person name="Otillar R."/>
            <person name="Martin J."/>
            <person name="Schackwitz W."/>
            <person name="Grimwood J."/>
            <person name="MohdZainudin N."/>
            <person name="Xue C."/>
            <person name="Wang R."/>
            <person name="Manning V.A."/>
            <person name="Dhillon B."/>
            <person name="Tu Z.J."/>
            <person name="Steffenson B.J."/>
            <person name="Salamov A."/>
            <person name="Sun H."/>
            <person name="Lowry S."/>
            <person name="LaButti K."/>
            <person name="Han J."/>
            <person name="Copeland A."/>
            <person name="Lindquist E."/>
            <person name="Barry K."/>
            <person name="Schmutz J."/>
            <person name="Baker S.E."/>
            <person name="Ciuffetti L.M."/>
            <person name="Grigoriev I.V."/>
            <person name="Zhong S."/>
            <person name="Turgeon B.G."/>
        </authorList>
    </citation>
    <scope>NUCLEOTIDE SEQUENCE [LARGE SCALE GENOMIC DNA]</scope>
    <source>
        <strain evidence="14 15">FI3</strain>
    </source>
</reference>
<comment type="cofactor">
    <cofactor evidence="1">
        <name>Zn(2+)</name>
        <dbReference type="ChEBI" id="CHEBI:29105"/>
    </cofactor>
</comment>
<evidence type="ECO:0000256" key="11">
    <source>
        <dbReference type="RuleBase" id="RU361240"/>
    </source>
</evidence>
<feature type="domain" description="PA" evidence="12">
    <location>
        <begin position="70"/>
        <end position="148"/>
    </location>
</feature>
<name>W7E854_BIPV3</name>
<sequence>MVSRPGHEATITWIKERVEALNKYYDVSLQSVWAIAQFAGTVNAFSIDGSKMPKSSFSLFEFSPSGKVTVPLMIVNGGCNKTDYPADLAEKIAIIARRIWDFGIKWALAGSLGASGAILYSISDDGPVQGTLLPPPRPQGPYVPTLNIIKDVSEPILILGAHTNSIIAGPGINDDGSGINALLEVARALSGYTVNNAVTFAFWTAEELHQHPGSSHFLQTLSAAEKSKIRAYLNFDMIASPNYVNAIYDGDGKAFGTAGPSAAGQNYTAAQFDGRSDYEAFLNEGIPTAEEVVMFGGEAGSPYDSCYHTACDTVNNLNMDALVLRTMGIVEAVAMYAISWAGFPKRERLQVLLRRT</sequence>
<dbReference type="EC" id="3.4.-.-" evidence="11"/>
<dbReference type="GO" id="GO:0046872">
    <property type="term" value="F:metal ion binding"/>
    <property type="evidence" value="ECO:0007669"/>
    <property type="project" value="UniProtKB-KW"/>
</dbReference>
<dbReference type="InterPro" id="IPR007484">
    <property type="entry name" value="Peptidase_M28"/>
</dbReference>
<keyword evidence="9 11" id="KW-0862">Zinc</keyword>
<keyword evidence="4" id="KW-0964">Secreted</keyword>
<dbReference type="InterPro" id="IPR003137">
    <property type="entry name" value="PA_domain"/>
</dbReference>
<evidence type="ECO:0000313" key="15">
    <source>
        <dbReference type="Proteomes" id="UP000054337"/>
    </source>
</evidence>
<comment type="similarity">
    <text evidence="3">Belongs to the peptidase M28 family. M28B subfamily.</text>
</comment>
<dbReference type="Pfam" id="PF02225">
    <property type="entry name" value="PA"/>
    <property type="match status" value="1"/>
</dbReference>
<evidence type="ECO:0000256" key="6">
    <source>
        <dbReference type="ARBA" id="ARBA00022723"/>
    </source>
</evidence>